<dbReference type="AlphaFoldDB" id="A0A2W4VV08"/>
<evidence type="ECO:0000313" key="2">
    <source>
        <dbReference type="Proteomes" id="UP000249354"/>
    </source>
</evidence>
<sequence length="270" mass="29855">GTTISSFKCYSIEYAFALITDSLSRLETFLGQETDSDQQLAILNSLISLYDQNNQPDLTRLRFEQALTLIAPLNKTLRDDKYADLALAVVSNPELVSQVLPLISAHKQVDVLLGMTQRLAANDQSAQALKRFDQAISLVKALSLSDRDAAIGYVASWLNADGSSEAQYTPTDLLLLSRLSPQLNDPFVRALWLTRLVSNLPPSEAQTTYEALPSALADIPSAYTRRDLLWQAIDSNLSFQQFDRATQLANALDGEYRQSALDQIELAKAQ</sequence>
<comment type="caution">
    <text evidence="1">The sequence shown here is derived from an EMBL/GenBank/DDBJ whole genome shotgun (WGS) entry which is preliminary data.</text>
</comment>
<reference evidence="1 2" key="2">
    <citation type="submission" date="2018-06" db="EMBL/GenBank/DDBJ databases">
        <title>Metagenomic assembly of (sub)arctic Cyanobacteria and their associated microbiome from non-axenic cultures.</title>
        <authorList>
            <person name="Baurain D."/>
        </authorList>
    </citation>
    <scope>NUCLEOTIDE SEQUENCE [LARGE SCALE GENOMIC DNA]</scope>
    <source>
        <strain evidence="1">ULC129bin1</strain>
    </source>
</reference>
<evidence type="ECO:0000313" key="1">
    <source>
        <dbReference type="EMBL" id="PZO10738.1"/>
    </source>
</evidence>
<organism evidence="1 2">
    <name type="scientific">Leptolyngbya foveolarum</name>
    <dbReference type="NCBI Taxonomy" id="47253"/>
    <lineage>
        <taxon>Bacteria</taxon>
        <taxon>Bacillati</taxon>
        <taxon>Cyanobacteriota</taxon>
        <taxon>Cyanophyceae</taxon>
        <taxon>Leptolyngbyales</taxon>
        <taxon>Leptolyngbyaceae</taxon>
        <taxon>Leptolyngbya group</taxon>
        <taxon>Leptolyngbya</taxon>
    </lineage>
</organism>
<name>A0A2W4VV08_9CYAN</name>
<reference evidence="2" key="1">
    <citation type="submission" date="2018-04" db="EMBL/GenBank/DDBJ databases">
        <authorList>
            <person name="Cornet L."/>
        </authorList>
    </citation>
    <scope>NUCLEOTIDE SEQUENCE [LARGE SCALE GENOMIC DNA]</scope>
</reference>
<gene>
    <name evidence="1" type="ORF">DCF25_20245</name>
</gene>
<protein>
    <submittedName>
        <fullName evidence="1">Uncharacterized protein</fullName>
    </submittedName>
</protein>
<dbReference type="Proteomes" id="UP000249354">
    <property type="component" value="Unassembled WGS sequence"/>
</dbReference>
<feature type="non-terminal residue" evidence="1">
    <location>
        <position position="1"/>
    </location>
</feature>
<accession>A0A2W4VV08</accession>
<dbReference type="EMBL" id="QBMC01000208">
    <property type="protein sequence ID" value="PZO10738.1"/>
    <property type="molecule type" value="Genomic_DNA"/>
</dbReference>
<proteinExistence type="predicted"/>